<feature type="compositionally biased region" description="Low complexity" evidence="1">
    <location>
        <begin position="320"/>
        <end position="345"/>
    </location>
</feature>
<dbReference type="GeneID" id="39981998"/>
<evidence type="ECO:0000313" key="3">
    <source>
        <dbReference type="Proteomes" id="UP000192257"/>
    </source>
</evidence>
<dbReference type="RefSeq" id="XP_028886764.1">
    <property type="nucleotide sequence ID" value="XM_029022218.1"/>
</dbReference>
<protein>
    <submittedName>
        <fullName evidence="2">Uncharacterized protein</fullName>
    </submittedName>
</protein>
<accession>A0A1X0P751</accession>
<feature type="region of interest" description="Disordered" evidence="1">
    <location>
        <begin position="570"/>
        <end position="599"/>
    </location>
</feature>
<organism evidence="2 3">
    <name type="scientific">Trypanosoma theileri</name>
    <dbReference type="NCBI Taxonomy" id="67003"/>
    <lineage>
        <taxon>Eukaryota</taxon>
        <taxon>Discoba</taxon>
        <taxon>Euglenozoa</taxon>
        <taxon>Kinetoplastea</taxon>
        <taxon>Metakinetoplastina</taxon>
        <taxon>Trypanosomatida</taxon>
        <taxon>Trypanosomatidae</taxon>
        <taxon>Trypanosoma</taxon>
    </lineage>
</organism>
<feature type="region of interest" description="Disordered" evidence="1">
    <location>
        <begin position="125"/>
        <end position="145"/>
    </location>
</feature>
<evidence type="ECO:0000313" key="2">
    <source>
        <dbReference type="EMBL" id="ORC92698.1"/>
    </source>
</evidence>
<dbReference type="EMBL" id="NBCO01000003">
    <property type="protein sequence ID" value="ORC92698.1"/>
    <property type="molecule type" value="Genomic_DNA"/>
</dbReference>
<sequence length="599" mass="67542">MLEEATPRAQLHLHRILSGYGGSTNGDTTTRVGTSIRSSPPQQFATKSRVNFLTPQSNSVLLTHTDTREKTVTASSTPNNNGYRVSTGKSITMSPQRRGTSSSPRVKTSRMLVDLMDFPHEMDSRHHTFRRDGNTQNTSQRTRRVVSVPSTKYNLMQDASLREMEIRDLLTSMHTRLSSSSISQGNDIRRHMQQVESDEAFARQFMEELVSFYAEGVQSSIDREEISLRLLKDTTSTLSRVGRFLQTPPEEVLRDPEWHLLRFRDNAMQDQSLNMVDILLSLQRFPATMVANYERLMAVANGVTEVEEPTPMLSIPQPHPQQQQQQQQQQPPPQQQLQQQQLQSQEPNTFGRRPSSVFSRCGSAHPTGFRSFLPRSGMMSPPGAMVMSASLDSVEDMPSSSTIMAHTVMRRMEREADTAWAIEDLQEESAYWQEETLRAMSEAERYIQMACTLLGCPHSTATNGVGEIGSRRMSITAVGSNSQKFFVHRVFIQLLIEKEEGERGKIEAQESKEWWNCWIAACERDSPNISFKKNGFSVNLEKEVFIRKSEDGISCVRSVDDLVNNIHMDDSKEEGGVSSTRPSGDEVAFCGSTCEDEAH</sequence>
<dbReference type="Proteomes" id="UP000192257">
    <property type="component" value="Unassembled WGS sequence"/>
</dbReference>
<feature type="region of interest" description="Disordered" evidence="1">
    <location>
        <begin position="68"/>
        <end position="106"/>
    </location>
</feature>
<comment type="caution">
    <text evidence="2">The sequence shown here is derived from an EMBL/GenBank/DDBJ whole genome shotgun (WGS) entry which is preliminary data.</text>
</comment>
<dbReference type="AlphaFoldDB" id="A0A1X0P751"/>
<feature type="compositionally biased region" description="Polar residues" evidence="1">
    <location>
        <begin position="25"/>
        <end position="44"/>
    </location>
</feature>
<reference evidence="2 3" key="1">
    <citation type="submission" date="2017-03" db="EMBL/GenBank/DDBJ databases">
        <title>An alternative strategy for trypanosome survival in the mammalian bloodstream revealed through genome and transcriptome analysis of the ubiquitous bovine parasite Trypanosoma (Megatrypanum) theileri.</title>
        <authorList>
            <person name="Kelly S."/>
            <person name="Ivens A."/>
            <person name="Mott A."/>
            <person name="O'Neill E."/>
            <person name="Emms D."/>
            <person name="Macleod O."/>
            <person name="Voorheis P."/>
            <person name="Matthews J."/>
            <person name="Matthews K."/>
            <person name="Carrington M."/>
        </authorList>
    </citation>
    <scope>NUCLEOTIDE SEQUENCE [LARGE SCALE GENOMIC DNA]</scope>
    <source>
        <strain evidence="2">Edinburgh</strain>
    </source>
</reference>
<gene>
    <name evidence="2" type="ORF">TM35_000034510</name>
</gene>
<proteinExistence type="predicted"/>
<evidence type="ECO:0000256" key="1">
    <source>
        <dbReference type="SAM" id="MobiDB-lite"/>
    </source>
</evidence>
<name>A0A1X0P751_9TRYP</name>
<feature type="region of interest" description="Disordered" evidence="1">
    <location>
        <begin position="17"/>
        <end position="44"/>
    </location>
</feature>
<feature type="region of interest" description="Disordered" evidence="1">
    <location>
        <begin position="308"/>
        <end position="362"/>
    </location>
</feature>
<dbReference type="VEuPathDB" id="TriTrypDB:TM35_000034510"/>
<feature type="compositionally biased region" description="Polar residues" evidence="1">
    <location>
        <begin position="72"/>
        <end position="106"/>
    </location>
</feature>
<dbReference type="OrthoDB" id="248746at2759"/>
<keyword evidence="3" id="KW-1185">Reference proteome</keyword>